<evidence type="ECO:0000259" key="4">
    <source>
        <dbReference type="SMART" id="SM00836"/>
    </source>
</evidence>
<dbReference type="SMART" id="SM01016">
    <property type="entry name" value="Arg_tRNA_synt_N"/>
    <property type="match status" value="1"/>
</dbReference>
<dbReference type="SMART" id="SM00836">
    <property type="entry name" value="DALR_1"/>
    <property type="match status" value="1"/>
</dbReference>
<sequence>MYPAQLADEIREILARLVASGELAPTTRVPAYVRIERPVRASRGDFASPVALRVAGAGVSPRALADLLAAGLRDRQGIAGAEAVEEGFVNVVLTSASLAEIVREILAGMTGAGSGEPGASAAVLAPPGDELTSGLRYAHARLAGLLRAGGALGVARDPDRLDPGELTPSPARRLVCALAEYPGVSTRENARAFHRHLAEVLRCVEDYEGSTSMLPRGDEEATPAHGSRLVLVEAARIVVANALRRCGVSAPDRL</sequence>
<dbReference type="InterPro" id="IPR036695">
    <property type="entry name" value="Arg-tRNA-synth_N_sf"/>
</dbReference>
<evidence type="ECO:0000256" key="1">
    <source>
        <dbReference type="ARBA" id="ARBA00022598"/>
    </source>
</evidence>
<dbReference type="AlphaFoldDB" id="A0A927RE00"/>
<keyword evidence="3" id="KW-0067">ATP-binding</keyword>
<protein>
    <submittedName>
        <fullName evidence="6">Arginyl-tRNA synthetase</fullName>
        <ecNumber evidence="6">6.1.1.19</ecNumber>
    </submittedName>
</protein>
<evidence type="ECO:0000259" key="5">
    <source>
        <dbReference type="SMART" id="SM01016"/>
    </source>
</evidence>
<evidence type="ECO:0000256" key="3">
    <source>
        <dbReference type="ARBA" id="ARBA00022840"/>
    </source>
</evidence>
<keyword evidence="1 6" id="KW-0436">Ligase</keyword>
<accession>A0A927RE00</accession>
<dbReference type="GO" id="GO:0005737">
    <property type="term" value="C:cytoplasm"/>
    <property type="evidence" value="ECO:0007669"/>
    <property type="project" value="InterPro"/>
</dbReference>
<dbReference type="InterPro" id="IPR008909">
    <property type="entry name" value="DALR_anticod-bd"/>
</dbReference>
<feature type="domain" description="Arginyl tRNA synthetase N-terminal" evidence="5">
    <location>
        <begin position="4"/>
        <end position="93"/>
    </location>
</feature>
<evidence type="ECO:0000313" key="6">
    <source>
        <dbReference type="EMBL" id="MBE1611614.1"/>
    </source>
</evidence>
<dbReference type="Proteomes" id="UP000638648">
    <property type="component" value="Unassembled WGS sequence"/>
</dbReference>
<comment type="caution">
    <text evidence="6">The sequence shown here is derived from an EMBL/GenBank/DDBJ whole genome shotgun (WGS) entry which is preliminary data.</text>
</comment>
<dbReference type="Pfam" id="PF05746">
    <property type="entry name" value="DALR_1"/>
    <property type="match status" value="1"/>
</dbReference>
<dbReference type="Gene3D" id="1.10.730.10">
    <property type="entry name" value="Isoleucyl-tRNA Synthetase, Domain 1"/>
    <property type="match status" value="1"/>
</dbReference>
<keyword evidence="7" id="KW-1185">Reference proteome</keyword>
<dbReference type="EC" id="6.1.1.19" evidence="6"/>
<feature type="domain" description="DALR anticodon binding" evidence="4">
    <location>
        <begin position="135"/>
        <end position="254"/>
    </location>
</feature>
<dbReference type="InterPro" id="IPR005148">
    <property type="entry name" value="Arg-tRNA-synth_N"/>
</dbReference>
<dbReference type="RefSeq" id="WP_192754795.1">
    <property type="nucleotide sequence ID" value="NZ_BAABJL010000210.1"/>
</dbReference>
<dbReference type="SUPFAM" id="SSF47323">
    <property type="entry name" value="Anticodon-binding domain of a subclass of class I aminoacyl-tRNA synthetases"/>
    <property type="match status" value="1"/>
</dbReference>
<keyword evidence="2" id="KW-0547">Nucleotide-binding</keyword>
<name>A0A927RE00_9ACTN</name>
<dbReference type="Pfam" id="PF03485">
    <property type="entry name" value="Arg_tRNA_synt_N"/>
    <property type="match status" value="1"/>
</dbReference>
<dbReference type="GO" id="GO:0006420">
    <property type="term" value="P:arginyl-tRNA aminoacylation"/>
    <property type="evidence" value="ECO:0007669"/>
    <property type="project" value="InterPro"/>
</dbReference>
<proteinExistence type="predicted"/>
<dbReference type="GO" id="GO:0005524">
    <property type="term" value="F:ATP binding"/>
    <property type="evidence" value="ECO:0007669"/>
    <property type="project" value="UniProtKB-KW"/>
</dbReference>
<evidence type="ECO:0000313" key="7">
    <source>
        <dbReference type="Proteomes" id="UP000638648"/>
    </source>
</evidence>
<reference evidence="6" key="1">
    <citation type="submission" date="2020-10" db="EMBL/GenBank/DDBJ databases">
        <title>Sequencing the genomes of 1000 actinobacteria strains.</title>
        <authorList>
            <person name="Klenk H.-P."/>
        </authorList>
    </citation>
    <scope>NUCLEOTIDE SEQUENCE</scope>
    <source>
        <strain evidence="6">DSM 45354</strain>
    </source>
</reference>
<gene>
    <name evidence="6" type="ORF">HEB94_008462</name>
</gene>
<dbReference type="EMBL" id="JADBEM010000001">
    <property type="protein sequence ID" value="MBE1611614.1"/>
    <property type="molecule type" value="Genomic_DNA"/>
</dbReference>
<dbReference type="GO" id="GO:0004814">
    <property type="term" value="F:arginine-tRNA ligase activity"/>
    <property type="evidence" value="ECO:0007669"/>
    <property type="project" value="UniProtKB-EC"/>
</dbReference>
<dbReference type="SUPFAM" id="SSF55190">
    <property type="entry name" value="Arginyl-tRNA synthetase (ArgRS), N-terminal 'additional' domain"/>
    <property type="match status" value="1"/>
</dbReference>
<organism evidence="6 7">
    <name type="scientific">Actinopolymorpha pittospori</name>
    <dbReference type="NCBI Taxonomy" id="648752"/>
    <lineage>
        <taxon>Bacteria</taxon>
        <taxon>Bacillati</taxon>
        <taxon>Actinomycetota</taxon>
        <taxon>Actinomycetes</taxon>
        <taxon>Propionibacteriales</taxon>
        <taxon>Actinopolymorphaceae</taxon>
        <taxon>Actinopolymorpha</taxon>
    </lineage>
</organism>
<dbReference type="InterPro" id="IPR009080">
    <property type="entry name" value="tRNAsynth_Ia_anticodon-bd"/>
</dbReference>
<evidence type="ECO:0000256" key="2">
    <source>
        <dbReference type="ARBA" id="ARBA00022741"/>
    </source>
</evidence>
<dbReference type="Gene3D" id="3.30.1360.70">
    <property type="entry name" value="Arginyl tRNA synthetase N-terminal domain"/>
    <property type="match status" value="1"/>
</dbReference>